<dbReference type="Proteomes" id="UP000254103">
    <property type="component" value="Unassembled WGS sequence"/>
</dbReference>
<dbReference type="EMBL" id="UGLJ01000002">
    <property type="protein sequence ID" value="STT94078.1"/>
    <property type="molecule type" value="Genomic_DNA"/>
</dbReference>
<dbReference type="RefSeq" id="WP_129112037.1">
    <property type="nucleotide sequence ID" value="NZ_CP138466.1"/>
</dbReference>
<organism evidence="1 5">
    <name type="scientific">Klebsiella pneumoniae</name>
    <dbReference type="NCBI Taxonomy" id="573"/>
    <lineage>
        <taxon>Bacteria</taxon>
        <taxon>Pseudomonadati</taxon>
        <taxon>Pseudomonadota</taxon>
        <taxon>Gammaproteobacteria</taxon>
        <taxon>Enterobacterales</taxon>
        <taxon>Enterobacteriaceae</taxon>
        <taxon>Klebsiella/Raoultella group</taxon>
        <taxon>Klebsiella</taxon>
        <taxon>Klebsiella pneumoniae complex</taxon>
    </lineage>
</organism>
<evidence type="ECO:0000313" key="6">
    <source>
        <dbReference type="Proteomes" id="UP000254103"/>
    </source>
</evidence>
<proteinExistence type="predicted"/>
<evidence type="ECO:0000313" key="1">
    <source>
        <dbReference type="EMBL" id="SQC22685.1"/>
    </source>
</evidence>
<dbReference type="AlphaFoldDB" id="A0A2X3DNN3"/>
<name>A0A2X3DNN3_KLEPN</name>
<dbReference type="EMBL" id="UGLU01000001">
    <property type="protein sequence ID" value="STU52152.1"/>
    <property type="molecule type" value="Genomic_DNA"/>
</dbReference>
<dbReference type="EMBL" id="UASO01000004">
    <property type="protein sequence ID" value="SQC22685.1"/>
    <property type="molecule type" value="Genomic_DNA"/>
</dbReference>
<gene>
    <name evidence="4" type="ORF">NCTC5051_03338</name>
    <name evidence="2" type="ORF">NCTC5052_00073</name>
    <name evidence="3" type="ORF">NCTC5052_02500</name>
    <name evidence="1" type="ORF">NCTC9645_03074</name>
</gene>
<evidence type="ECO:0000313" key="2">
    <source>
        <dbReference type="EMBL" id="STT91730.1"/>
    </source>
</evidence>
<accession>A0A2X3DNN3</accession>
<evidence type="ECO:0000313" key="3">
    <source>
        <dbReference type="EMBL" id="STT94078.1"/>
    </source>
</evidence>
<dbReference type="Proteomes" id="UP000254141">
    <property type="component" value="Unassembled WGS sequence"/>
</dbReference>
<reference evidence="5 6" key="1">
    <citation type="submission" date="2018-06" db="EMBL/GenBank/DDBJ databases">
        <authorList>
            <consortium name="Pathogen Informatics"/>
            <person name="Doyle S."/>
        </authorList>
    </citation>
    <scope>NUCLEOTIDE SEQUENCE [LARGE SCALE GENOMIC DNA]</scope>
    <source>
        <strain evidence="4 7">NCTC5051</strain>
        <strain evidence="2 6">NCTC5052</strain>
        <strain evidence="1 5">NCTC9645</strain>
    </source>
</reference>
<evidence type="ECO:0000313" key="4">
    <source>
        <dbReference type="EMBL" id="STU52152.1"/>
    </source>
</evidence>
<dbReference type="EMBL" id="UGLJ01000002">
    <property type="protein sequence ID" value="STT91730.1"/>
    <property type="molecule type" value="Genomic_DNA"/>
</dbReference>
<evidence type="ECO:0000313" key="7">
    <source>
        <dbReference type="Proteomes" id="UP000254141"/>
    </source>
</evidence>
<dbReference type="Proteomes" id="UP000250675">
    <property type="component" value="Unassembled WGS sequence"/>
</dbReference>
<sequence length="71" mass="7938">MAIIEISVSRRGKGVQVRTRMVRNDDDSELVRNTAKRIHMSLGGFIHGLIARIFAKVENISPSPADKNNIH</sequence>
<evidence type="ECO:0000313" key="5">
    <source>
        <dbReference type="Proteomes" id="UP000250675"/>
    </source>
</evidence>
<protein>
    <submittedName>
        <fullName evidence="1">Uncharacterized protein</fullName>
    </submittedName>
</protein>